<dbReference type="PANTHER" id="PTHR13056:SF0">
    <property type="entry name" value="VACUOLAR FUSION PROTEIN CCZ1 HOMOLOG-RELATED"/>
    <property type="match status" value="1"/>
</dbReference>
<dbReference type="AlphaFoldDB" id="A0A3N4LZI7"/>
<dbReference type="GO" id="GO:0035658">
    <property type="term" value="C:Mon1-Ccz1 complex"/>
    <property type="evidence" value="ECO:0007669"/>
    <property type="project" value="InterPro"/>
</dbReference>
<protein>
    <recommendedName>
        <fullName evidence="2">CCZ1/INTU/HSP4 first Longin domain-containing protein</fullName>
    </recommendedName>
</protein>
<comment type="similarity">
    <text evidence="1">Belongs to the CCZ1 family.</text>
</comment>
<organism evidence="3 4">
    <name type="scientific">Terfezia boudieri ATCC MYA-4762</name>
    <dbReference type="NCBI Taxonomy" id="1051890"/>
    <lineage>
        <taxon>Eukaryota</taxon>
        <taxon>Fungi</taxon>
        <taxon>Dikarya</taxon>
        <taxon>Ascomycota</taxon>
        <taxon>Pezizomycotina</taxon>
        <taxon>Pezizomycetes</taxon>
        <taxon>Pezizales</taxon>
        <taxon>Pezizaceae</taxon>
        <taxon>Terfezia</taxon>
    </lineage>
</organism>
<name>A0A3N4LZI7_9PEZI</name>
<dbReference type="EMBL" id="ML121529">
    <property type="protein sequence ID" value="RPB28323.1"/>
    <property type="molecule type" value="Genomic_DNA"/>
</dbReference>
<dbReference type="InterPro" id="IPR013176">
    <property type="entry name" value="Ccz1"/>
</dbReference>
<gene>
    <name evidence="3" type="ORF">L211DRAFT_777695</name>
</gene>
<dbReference type="PANTHER" id="PTHR13056">
    <property type="entry name" value="VACUOLAR FUSION PROTEIN CCZ1 HOMOLOG-RELATED"/>
    <property type="match status" value="1"/>
</dbReference>
<accession>A0A3N4LZI7</accession>
<dbReference type="Proteomes" id="UP000267821">
    <property type="component" value="Unassembled WGS sequence"/>
</dbReference>
<feature type="domain" description="CCZ1/INTU/HSP4 first Longin" evidence="2">
    <location>
        <begin position="13"/>
        <end position="135"/>
    </location>
</feature>
<evidence type="ECO:0000313" key="3">
    <source>
        <dbReference type="EMBL" id="RPB28323.1"/>
    </source>
</evidence>
<evidence type="ECO:0000313" key="4">
    <source>
        <dbReference type="Proteomes" id="UP000267821"/>
    </source>
</evidence>
<dbReference type="GO" id="GO:0016192">
    <property type="term" value="P:vesicle-mediated transport"/>
    <property type="evidence" value="ECO:0007669"/>
    <property type="project" value="InterPro"/>
</dbReference>
<dbReference type="Pfam" id="PF19031">
    <property type="entry name" value="Intu_longin_1"/>
    <property type="match status" value="1"/>
</dbReference>
<dbReference type="InterPro" id="IPR043987">
    <property type="entry name" value="CCZ1/INTU/HSP4_longin_1"/>
</dbReference>
<keyword evidence="4" id="KW-1185">Reference proteome</keyword>
<dbReference type="InParanoid" id="A0A3N4LZI7"/>
<dbReference type="STRING" id="1051890.A0A3N4LZI7"/>
<sequence length="183" mass="21060">MSSSITPASLFSLAIYKPALGPTDETVGDQIVFFASREPQTPNERLRQVGLAQGVVEFAKGFNDSENLSQIETERSRIVLREVEEGWWILAHVDFTRISSGQSDTIEYSSREVSHPRLLLAQLTTAYNQYRFLYGTFDANIQKLGRERFCRRLERYWVRWVRRWEVIPTGNPAVEVWGGIKMA</sequence>
<proteinExistence type="inferred from homology"/>
<feature type="non-terminal residue" evidence="3">
    <location>
        <position position="183"/>
    </location>
</feature>
<reference evidence="3 4" key="1">
    <citation type="journal article" date="2018" name="Nat. Ecol. Evol.">
        <title>Pezizomycetes genomes reveal the molecular basis of ectomycorrhizal truffle lifestyle.</title>
        <authorList>
            <person name="Murat C."/>
            <person name="Payen T."/>
            <person name="Noel B."/>
            <person name="Kuo A."/>
            <person name="Morin E."/>
            <person name="Chen J."/>
            <person name="Kohler A."/>
            <person name="Krizsan K."/>
            <person name="Balestrini R."/>
            <person name="Da Silva C."/>
            <person name="Montanini B."/>
            <person name="Hainaut M."/>
            <person name="Levati E."/>
            <person name="Barry K.W."/>
            <person name="Belfiori B."/>
            <person name="Cichocki N."/>
            <person name="Clum A."/>
            <person name="Dockter R.B."/>
            <person name="Fauchery L."/>
            <person name="Guy J."/>
            <person name="Iotti M."/>
            <person name="Le Tacon F."/>
            <person name="Lindquist E.A."/>
            <person name="Lipzen A."/>
            <person name="Malagnac F."/>
            <person name="Mello A."/>
            <person name="Molinier V."/>
            <person name="Miyauchi S."/>
            <person name="Poulain J."/>
            <person name="Riccioni C."/>
            <person name="Rubini A."/>
            <person name="Sitrit Y."/>
            <person name="Splivallo R."/>
            <person name="Traeger S."/>
            <person name="Wang M."/>
            <person name="Zifcakova L."/>
            <person name="Wipf D."/>
            <person name="Zambonelli A."/>
            <person name="Paolocci F."/>
            <person name="Nowrousian M."/>
            <person name="Ottonello S."/>
            <person name="Baldrian P."/>
            <person name="Spatafora J.W."/>
            <person name="Henrissat B."/>
            <person name="Nagy L.G."/>
            <person name="Aury J.M."/>
            <person name="Wincker P."/>
            <person name="Grigoriev I.V."/>
            <person name="Bonfante P."/>
            <person name="Martin F.M."/>
        </authorList>
    </citation>
    <scope>NUCLEOTIDE SEQUENCE [LARGE SCALE GENOMIC DNA]</scope>
    <source>
        <strain evidence="3 4">ATCC MYA-4762</strain>
    </source>
</reference>
<evidence type="ECO:0000256" key="1">
    <source>
        <dbReference type="ARBA" id="ARBA00005352"/>
    </source>
</evidence>
<evidence type="ECO:0000259" key="2">
    <source>
        <dbReference type="Pfam" id="PF19031"/>
    </source>
</evidence>
<dbReference type="OrthoDB" id="240546at2759"/>